<gene>
    <name evidence="1" type="ORF">SAMN05892877_109243</name>
</gene>
<dbReference type="OrthoDB" id="8430253at2"/>
<evidence type="ECO:0000313" key="2">
    <source>
        <dbReference type="Proteomes" id="UP000219167"/>
    </source>
</evidence>
<keyword evidence="2" id="KW-1185">Reference proteome</keyword>
<dbReference type="AlphaFoldDB" id="A0A285UJU2"/>
<dbReference type="Pfam" id="PF20343">
    <property type="entry name" value="DUF6638"/>
    <property type="match status" value="1"/>
</dbReference>
<sequence length="433" mass="49770">MKHLLEAELIYGRLLDVSEPHLVERYNKALEAFGLPRTNLARFSIDMTGFSPEIADELGDRDYLDPNRVNRRFIILTPDQVELPVVHTSFSNTAALMHEFFNANARAINAVTIRDALYGEIEDSVSVVHDIDDLLAINEVRFRVLSAEDVLGKAAELRTLVDRLKTVPNAWADDAMLNRMVELSKKTGDIRQNALVPDQLVFRHEAFWANHFGGVYVFLDGRQTTVICDPSVPGFRRSRPWQVSYIALDDYPRIFEFLASTKRLELPRASWVEASGLLQHRADMAILNLVNKADPRADLAKADRIWIQTWMHRNAALIAEDGIYPFLQEAIRIISATGEIRIKDVAPWPRFLLVRAAPAHPDQWLVNRLISQLTPFDFVSRFVFDKQGFYESYEKLSERFREFVVETLTRTYLQNKPAFRQRLFGIREEKGNA</sequence>
<accession>A0A285UJU2</accession>
<dbReference type="InterPro" id="IPR046578">
    <property type="entry name" value="DUF6638"/>
</dbReference>
<dbReference type="EMBL" id="OBQD01000009">
    <property type="protein sequence ID" value="SOC42184.1"/>
    <property type="molecule type" value="Genomic_DNA"/>
</dbReference>
<evidence type="ECO:0000313" key="1">
    <source>
        <dbReference type="EMBL" id="SOC42184.1"/>
    </source>
</evidence>
<name>A0A285UJU2_9HYPH</name>
<proteinExistence type="predicted"/>
<dbReference type="Proteomes" id="UP000219167">
    <property type="component" value="Unassembled WGS sequence"/>
</dbReference>
<protein>
    <submittedName>
        <fullName evidence="1">Uncharacterized protein</fullName>
    </submittedName>
</protein>
<organism evidence="1 2">
    <name type="scientific">Rhizobium subbaraonis</name>
    <dbReference type="NCBI Taxonomy" id="908946"/>
    <lineage>
        <taxon>Bacteria</taxon>
        <taxon>Pseudomonadati</taxon>
        <taxon>Pseudomonadota</taxon>
        <taxon>Alphaproteobacteria</taxon>
        <taxon>Hyphomicrobiales</taxon>
        <taxon>Rhizobiaceae</taxon>
        <taxon>Rhizobium/Agrobacterium group</taxon>
        <taxon>Rhizobium</taxon>
    </lineage>
</organism>
<dbReference type="RefSeq" id="WP_097140827.1">
    <property type="nucleotide sequence ID" value="NZ_OBQD01000009.1"/>
</dbReference>
<reference evidence="1 2" key="1">
    <citation type="submission" date="2017-08" db="EMBL/GenBank/DDBJ databases">
        <authorList>
            <person name="de Groot N.N."/>
        </authorList>
    </citation>
    <scope>NUCLEOTIDE SEQUENCE [LARGE SCALE GENOMIC DNA]</scope>
    <source>
        <strain evidence="1 2">JC85</strain>
    </source>
</reference>